<evidence type="ECO:0000256" key="1">
    <source>
        <dbReference type="SAM" id="SignalP"/>
    </source>
</evidence>
<dbReference type="PANTHER" id="PTHR36573">
    <property type="entry name" value="INTERMEMBRANE PHOSPHOLIPID TRANSPORT SYSTEM BINDING PROTEIN MLAC"/>
    <property type="match status" value="1"/>
</dbReference>
<name>A0ABQ1IDR4_9GAMM</name>
<protein>
    <submittedName>
        <fullName evidence="2">Organic solvent ABC transporter substrate-binding protein</fullName>
    </submittedName>
</protein>
<organism evidence="2 3">
    <name type="scientific">Oceanisphaera marina</name>
    <dbReference type="NCBI Taxonomy" id="2017550"/>
    <lineage>
        <taxon>Bacteria</taxon>
        <taxon>Pseudomonadati</taxon>
        <taxon>Pseudomonadota</taxon>
        <taxon>Gammaproteobacteria</taxon>
        <taxon>Aeromonadales</taxon>
        <taxon>Aeromonadaceae</taxon>
        <taxon>Oceanisphaera</taxon>
    </lineage>
</organism>
<feature type="signal peptide" evidence="1">
    <location>
        <begin position="1"/>
        <end position="22"/>
    </location>
</feature>
<dbReference type="Pfam" id="PF05494">
    <property type="entry name" value="MlaC"/>
    <property type="match status" value="1"/>
</dbReference>
<evidence type="ECO:0000313" key="3">
    <source>
        <dbReference type="Proteomes" id="UP000646152"/>
    </source>
</evidence>
<reference evidence="3" key="1">
    <citation type="journal article" date="2019" name="Int. J. Syst. Evol. Microbiol.">
        <title>The Global Catalogue of Microorganisms (GCM) 10K type strain sequencing project: providing services to taxonomists for standard genome sequencing and annotation.</title>
        <authorList>
            <consortium name="The Broad Institute Genomics Platform"/>
            <consortium name="The Broad Institute Genome Sequencing Center for Infectious Disease"/>
            <person name="Wu L."/>
            <person name="Ma J."/>
        </authorList>
    </citation>
    <scope>NUCLEOTIDE SEQUENCE [LARGE SCALE GENOMIC DNA]</scope>
    <source>
        <strain evidence="3">CGMCC 1.15923</strain>
    </source>
</reference>
<dbReference type="PANTHER" id="PTHR36573:SF1">
    <property type="entry name" value="INTERMEMBRANE PHOSPHOLIPID TRANSPORT SYSTEM BINDING PROTEIN MLAC"/>
    <property type="match status" value="1"/>
</dbReference>
<dbReference type="EMBL" id="BMKE01000004">
    <property type="protein sequence ID" value="GGB36522.1"/>
    <property type="molecule type" value="Genomic_DNA"/>
</dbReference>
<keyword evidence="1" id="KW-0732">Signal</keyword>
<comment type="caution">
    <text evidence="2">The sequence shown here is derived from an EMBL/GenBank/DDBJ whole genome shotgun (WGS) entry which is preliminary data.</text>
</comment>
<dbReference type="PIRSF" id="PIRSF004649">
    <property type="entry name" value="MlaC"/>
    <property type="match status" value="1"/>
</dbReference>
<proteinExistence type="predicted"/>
<evidence type="ECO:0000313" key="2">
    <source>
        <dbReference type="EMBL" id="GGB36522.1"/>
    </source>
</evidence>
<accession>A0ABQ1IDR4</accession>
<keyword evidence="3" id="KW-1185">Reference proteome</keyword>
<dbReference type="NCBIfam" id="NF011697">
    <property type="entry name" value="PRK15117.1"/>
    <property type="match status" value="1"/>
</dbReference>
<gene>
    <name evidence="2" type="primary">ttg2D</name>
    <name evidence="2" type="ORF">GCM10011502_07000</name>
</gene>
<dbReference type="Proteomes" id="UP000646152">
    <property type="component" value="Unassembled WGS sequence"/>
</dbReference>
<dbReference type="InterPro" id="IPR008869">
    <property type="entry name" value="MlaC/ttg2D"/>
</dbReference>
<dbReference type="Gene3D" id="3.10.450.710">
    <property type="entry name" value="Tgt2/MlaC"/>
    <property type="match status" value="1"/>
</dbReference>
<sequence length="212" mass="23664">MKKLLMSGLLLLAGSWAPLANALALGEPYQLVNEVAQNTFDRLGSEQSKIKADPKYLRTIVREEMLPAVDVRFSAFRVIGKQLNNTTPKQREQFVDAFSEYLVVTYADALAAYKEQKLDIGTGKVGAEDKLVSVPVTVLETNKPAIQLEFKLRKNSRTGEWRVFDMIAEGISLLSAKQAELSGLIRQKGIDQVTKDLYAHTNKPVTPLERKE</sequence>
<feature type="chain" id="PRO_5045789838" evidence="1">
    <location>
        <begin position="23"/>
        <end position="212"/>
    </location>
</feature>
<dbReference type="InterPro" id="IPR042245">
    <property type="entry name" value="Tgt2/MlaC_sf"/>
</dbReference>